<dbReference type="PANTHER" id="PTHR10083:SF373">
    <property type="entry name" value="SERINE PEPTIDASE INHIBITOR, KUNITZ TYPE, 2"/>
    <property type="match status" value="1"/>
</dbReference>
<organism evidence="2 3">
    <name type="scientific">Dibothriocephalus latus</name>
    <name type="common">Fish tapeworm</name>
    <name type="synonym">Diphyllobothrium latum</name>
    <dbReference type="NCBI Taxonomy" id="60516"/>
    <lineage>
        <taxon>Eukaryota</taxon>
        <taxon>Metazoa</taxon>
        <taxon>Spiralia</taxon>
        <taxon>Lophotrochozoa</taxon>
        <taxon>Platyhelminthes</taxon>
        <taxon>Cestoda</taxon>
        <taxon>Eucestoda</taxon>
        <taxon>Diphyllobothriidea</taxon>
        <taxon>Diphyllobothriidae</taxon>
        <taxon>Dibothriocephalus</taxon>
    </lineage>
</organism>
<dbReference type="GO" id="GO:0005615">
    <property type="term" value="C:extracellular space"/>
    <property type="evidence" value="ECO:0007669"/>
    <property type="project" value="TreeGrafter"/>
</dbReference>
<dbReference type="Pfam" id="PF00014">
    <property type="entry name" value="Kunitz_BPTI"/>
    <property type="match status" value="1"/>
</dbReference>
<feature type="domain" description="BPTI/Kunitz inhibitor" evidence="1">
    <location>
        <begin position="1"/>
        <end position="43"/>
    </location>
</feature>
<dbReference type="PRINTS" id="PR00759">
    <property type="entry name" value="BASICPTASE"/>
</dbReference>
<reference evidence="2 3" key="1">
    <citation type="submission" date="2018-11" db="EMBL/GenBank/DDBJ databases">
        <authorList>
            <consortium name="Pathogen Informatics"/>
        </authorList>
    </citation>
    <scope>NUCLEOTIDE SEQUENCE [LARGE SCALE GENOMIC DNA]</scope>
</reference>
<dbReference type="EMBL" id="UYRU01070777">
    <property type="protein sequence ID" value="VDN20225.1"/>
    <property type="molecule type" value="Genomic_DNA"/>
</dbReference>
<evidence type="ECO:0000259" key="1">
    <source>
        <dbReference type="PROSITE" id="PS50279"/>
    </source>
</evidence>
<evidence type="ECO:0000313" key="2">
    <source>
        <dbReference type="EMBL" id="VDN20225.1"/>
    </source>
</evidence>
<dbReference type="OrthoDB" id="4473401at2759"/>
<dbReference type="PANTHER" id="PTHR10083">
    <property type="entry name" value="KUNITZ-TYPE PROTEASE INHIBITOR-RELATED"/>
    <property type="match status" value="1"/>
</dbReference>
<dbReference type="InterPro" id="IPR036880">
    <property type="entry name" value="Kunitz_BPTI_sf"/>
</dbReference>
<dbReference type="PROSITE" id="PS50279">
    <property type="entry name" value="BPTI_KUNITZ_2"/>
    <property type="match status" value="1"/>
</dbReference>
<dbReference type="Proteomes" id="UP000281553">
    <property type="component" value="Unassembled WGS sequence"/>
</dbReference>
<name>A0A3P7LT17_DIBLA</name>
<accession>A0A3P7LT17</accession>
<evidence type="ECO:0000313" key="3">
    <source>
        <dbReference type="Proteomes" id="UP000281553"/>
    </source>
</evidence>
<dbReference type="SMART" id="SM00131">
    <property type="entry name" value="KU"/>
    <property type="match status" value="1"/>
</dbReference>
<dbReference type="Gene3D" id="4.10.410.10">
    <property type="entry name" value="Pancreatic trypsin inhibitor Kunitz domain"/>
    <property type="match status" value="1"/>
</dbReference>
<proteinExistence type="predicted"/>
<dbReference type="GO" id="GO:0004867">
    <property type="term" value="F:serine-type endopeptidase inhibitor activity"/>
    <property type="evidence" value="ECO:0007669"/>
    <property type="project" value="InterPro"/>
</dbReference>
<sequence length="53" mass="6256">MGYAYFRMYGYNSTSGHCEQFIYGGCGGNDNRFESLEECKDKCEHRRKRCIIM</sequence>
<keyword evidence="3" id="KW-1185">Reference proteome</keyword>
<protein>
    <recommendedName>
        <fullName evidence="1">BPTI/Kunitz inhibitor domain-containing protein</fullName>
    </recommendedName>
</protein>
<dbReference type="CDD" id="cd00109">
    <property type="entry name" value="Kunitz-type"/>
    <property type="match status" value="1"/>
</dbReference>
<dbReference type="SUPFAM" id="SSF57362">
    <property type="entry name" value="BPTI-like"/>
    <property type="match status" value="1"/>
</dbReference>
<dbReference type="InterPro" id="IPR002223">
    <property type="entry name" value="Kunitz_BPTI"/>
</dbReference>
<dbReference type="AlphaFoldDB" id="A0A3P7LT17"/>
<dbReference type="PROSITE" id="PS00280">
    <property type="entry name" value="BPTI_KUNITZ_1"/>
    <property type="match status" value="1"/>
</dbReference>
<dbReference type="InterPro" id="IPR020901">
    <property type="entry name" value="Prtase_inh_Kunz-CS"/>
</dbReference>
<gene>
    <name evidence="2" type="ORF">DILT_LOCUS13578</name>
</gene>
<dbReference type="InterPro" id="IPR050098">
    <property type="entry name" value="TFPI/VKTCI-like"/>
</dbReference>